<comment type="caution">
    <text evidence="1">The sequence shown here is derived from an EMBL/GenBank/DDBJ whole genome shotgun (WGS) entry which is preliminary data.</text>
</comment>
<protein>
    <recommendedName>
        <fullName evidence="2">DUF3793 domain-containing protein</fullName>
    </recommendedName>
</protein>
<reference evidence="1" key="1">
    <citation type="submission" date="2019-08" db="EMBL/GenBank/DDBJ databases">
        <authorList>
            <person name="Kucharzyk K."/>
            <person name="Murdoch R.W."/>
            <person name="Higgins S."/>
            <person name="Loffler F."/>
        </authorList>
    </citation>
    <scope>NUCLEOTIDE SEQUENCE</scope>
</reference>
<evidence type="ECO:0000313" key="1">
    <source>
        <dbReference type="EMBL" id="MPN15752.1"/>
    </source>
</evidence>
<dbReference type="Pfam" id="PF12672">
    <property type="entry name" value="DUF3793"/>
    <property type="match status" value="1"/>
</dbReference>
<proteinExistence type="predicted"/>
<dbReference type="EMBL" id="VSSQ01062608">
    <property type="protein sequence ID" value="MPN15752.1"/>
    <property type="molecule type" value="Genomic_DNA"/>
</dbReference>
<organism evidence="1">
    <name type="scientific">bioreactor metagenome</name>
    <dbReference type="NCBI Taxonomy" id="1076179"/>
    <lineage>
        <taxon>unclassified sequences</taxon>
        <taxon>metagenomes</taxon>
        <taxon>ecological metagenomes</taxon>
    </lineage>
</organism>
<dbReference type="InterPro" id="IPR024523">
    <property type="entry name" value="DUF3793"/>
</dbReference>
<dbReference type="AlphaFoldDB" id="A0A645FQ77"/>
<accession>A0A645FQ77</accession>
<sequence length="144" mass="16413">MLTYFVLKQTASRLTILFYREDMLQQCIGEPEHRDFLLAHGYPVDQGLAACLTVLKRKFTDTCPHEFGILLGIPLQDVLGFMGLSDQPLYCKGCWHIYGNPECSLAVMKRFHDDRELVAGWLESGWEPCQILAFRQSEAEALVS</sequence>
<evidence type="ECO:0008006" key="2">
    <source>
        <dbReference type="Google" id="ProtNLM"/>
    </source>
</evidence>
<name>A0A645FQ77_9ZZZZ</name>
<gene>
    <name evidence="1" type="ORF">SDC9_163087</name>
</gene>